<evidence type="ECO:0000313" key="1">
    <source>
        <dbReference type="EMBL" id="KAJ9110184.1"/>
    </source>
</evidence>
<sequence>MPSAPLTTQLRRKEVFGREREVSARDSTQIRGSRGLVKPVAQDPSKPALETVREASPTSDAESTWNSVLAALRLDLKPGGRALRECVDRDPLDVIQLAESRATLIEWRKILDRSRQALHDLRSQQKTILVSERRAPLRMLQVFASIHVGDTAKALGLLSRLLADVSINTISRHLLPHLPLALERLSEREDCSSVLAVMTPLFAHRRKLGWHSHAALRDIVGRLGASVGDPVAWLETQLSKTRVIPNVVKRQKFERGSAELILFGVIENASPRTLCNLYDQIQRHGIVLSASSLASTASTLVSMGLREKAHSIYSTIDMTAKFDADTANTVLRMLHDLGLHVAAARILVSQPIIVDPKLLLDTLSYCVKHRQQNIVLAILAQNVPRVAETLSGQAPARKLLNLDEEVLKRLFTSYVSIGDLSYAEVLLRNMEARDMKLGTGLYNALFKAYTVGHDAVSAFRLLNRMQERSLTLDRFTYTTLMSMYVNQRNPTAVQRTFDQMQQKGIVPDQISYAILLNAYIEAGDWVKAASIWRSLPRAIQSDHNIANTLLKGMVILSAPYQEVYRLFLSAYVEPSKADQRAWTILIQSACDSGNLARARELYDDFKLLTRHSQPTLRLDHYLSSILVVGHIRYGEIVAAKQIHDEMQREGVINTSVIYAAIIDAALQGLWPMPAFRAKELAHRLLRESDALLCEPQHGRAQPVENIIVPLMRSAIHDRDTEEAERLFELAAEKGGQPSIALHSMLLDAYRQAGEYDRVQHVWNAIFASVVEEKAARSRLDGSDKTLASDRRLCIPLSIYIDAMSSARRGEDIRGVWADMRKHGFGFDAHNWNHFAVALVRTGDVLKAFDIVENVLIRRQEELESRSFIGIRPADSQSERSSEGPVSVSSTPIFEEQYLESIQRPPNRRHEFRRDSVAYDALRRERLSTVDSAAKSNNLDFDPLVFERWRPADVVWRPAYLTVAVLERMYTDMEQGRSMVALVAPEEEEGELEGASGLDDEGLNQNIQRSSPVALLAMVNRKYAKTVSLIMLHRRKRRDMALVRKRAVGSDQ</sequence>
<organism evidence="1 2">
    <name type="scientific">Naganishia adeliensis</name>
    <dbReference type="NCBI Taxonomy" id="92952"/>
    <lineage>
        <taxon>Eukaryota</taxon>
        <taxon>Fungi</taxon>
        <taxon>Dikarya</taxon>
        <taxon>Basidiomycota</taxon>
        <taxon>Agaricomycotina</taxon>
        <taxon>Tremellomycetes</taxon>
        <taxon>Filobasidiales</taxon>
        <taxon>Filobasidiaceae</taxon>
        <taxon>Naganishia</taxon>
    </lineage>
</organism>
<dbReference type="Proteomes" id="UP001230649">
    <property type="component" value="Unassembled WGS sequence"/>
</dbReference>
<keyword evidence="2" id="KW-1185">Reference proteome</keyword>
<accession>A0ACC2WEK7</accession>
<evidence type="ECO:0000313" key="2">
    <source>
        <dbReference type="Proteomes" id="UP001230649"/>
    </source>
</evidence>
<protein>
    <submittedName>
        <fullName evidence="1">Uncharacterized protein</fullName>
    </submittedName>
</protein>
<comment type="caution">
    <text evidence="1">The sequence shown here is derived from an EMBL/GenBank/DDBJ whole genome shotgun (WGS) entry which is preliminary data.</text>
</comment>
<proteinExistence type="predicted"/>
<name>A0ACC2WEK7_9TREE</name>
<dbReference type="EMBL" id="JASBWS010000025">
    <property type="protein sequence ID" value="KAJ9110184.1"/>
    <property type="molecule type" value="Genomic_DNA"/>
</dbReference>
<reference evidence="1" key="1">
    <citation type="submission" date="2023-04" db="EMBL/GenBank/DDBJ databases">
        <title>Draft Genome sequencing of Naganishia species isolated from polar environments using Oxford Nanopore Technology.</title>
        <authorList>
            <person name="Leo P."/>
            <person name="Venkateswaran K."/>
        </authorList>
    </citation>
    <scope>NUCLEOTIDE SEQUENCE</scope>
    <source>
        <strain evidence="1">MNA-CCFEE 5262</strain>
    </source>
</reference>
<gene>
    <name evidence="1" type="ORF">QFC20_003036</name>
</gene>